<feature type="repeat" description="PPR" evidence="4">
    <location>
        <begin position="814"/>
        <end position="848"/>
    </location>
</feature>
<dbReference type="NCBIfam" id="TIGR00756">
    <property type="entry name" value="PPR"/>
    <property type="match status" value="6"/>
</dbReference>
<dbReference type="SMART" id="SM00860">
    <property type="entry name" value="SMI1_KNR4"/>
    <property type="match status" value="1"/>
</dbReference>
<dbReference type="InterPro" id="IPR011990">
    <property type="entry name" value="TPR-like_helical_dom_sf"/>
</dbReference>
<protein>
    <recommendedName>
        <fullName evidence="9">F-box domain-containing protein</fullName>
    </recommendedName>
</protein>
<name>A0A176WLG0_MARPO</name>
<feature type="repeat" description="PPR" evidence="4">
    <location>
        <begin position="884"/>
        <end position="918"/>
    </location>
</feature>
<feature type="domain" description="F-box" evidence="5">
    <location>
        <begin position="1"/>
        <end position="44"/>
    </location>
</feature>
<dbReference type="Gene3D" id="1.25.40.10">
    <property type="entry name" value="Tetratricopeptide repeat domain"/>
    <property type="match status" value="3"/>
</dbReference>
<evidence type="ECO:0000256" key="1">
    <source>
        <dbReference type="ARBA" id="ARBA00004906"/>
    </source>
</evidence>
<dbReference type="PANTHER" id="PTHR47463">
    <property type="entry name" value="F-BOX PROTEIN SKIP16"/>
    <property type="match status" value="1"/>
</dbReference>
<evidence type="ECO:0000256" key="3">
    <source>
        <dbReference type="ARBA" id="ARBA00022786"/>
    </source>
</evidence>
<dbReference type="InterPro" id="IPR001810">
    <property type="entry name" value="F-box_dom"/>
</dbReference>
<evidence type="ECO:0000313" key="8">
    <source>
        <dbReference type="Proteomes" id="UP000077202"/>
    </source>
</evidence>
<dbReference type="SUPFAM" id="SSF81383">
    <property type="entry name" value="F-box domain"/>
    <property type="match status" value="1"/>
</dbReference>
<keyword evidence="3" id="KW-0833">Ubl conjugation pathway</keyword>
<dbReference type="Pfam" id="PF12937">
    <property type="entry name" value="F-box-like"/>
    <property type="match status" value="1"/>
</dbReference>
<feature type="repeat" description="PPR" evidence="4">
    <location>
        <begin position="849"/>
        <end position="883"/>
    </location>
</feature>
<dbReference type="InterPro" id="IPR036767">
    <property type="entry name" value="ApaG_sf"/>
</dbReference>
<keyword evidence="8" id="KW-1185">Reference proteome</keyword>
<comment type="pathway">
    <text evidence="1">Protein modification; protein ubiquitination.</text>
</comment>
<dbReference type="SUPFAM" id="SSF110069">
    <property type="entry name" value="ApaG-like"/>
    <property type="match status" value="1"/>
</dbReference>
<dbReference type="Pfam" id="PF12854">
    <property type="entry name" value="PPR_1"/>
    <property type="match status" value="1"/>
</dbReference>
<evidence type="ECO:0000256" key="4">
    <source>
        <dbReference type="PROSITE-ProRule" id="PRU00708"/>
    </source>
</evidence>
<organism evidence="7 8">
    <name type="scientific">Marchantia polymorpha subsp. ruderalis</name>
    <dbReference type="NCBI Taxonomy" id="1480154"/>
    <lineage>
        <taxon>Eukaryota</taxon>
        <taxon>Viridiplantae</taxon>
        <taxon>Streptophyta</taxon>
        <taxon>Embryophyta</taxon>
        <taxon>Marchantiophyta</taxon>
        <taxon>Marchantiopsida</taxon>
        <taxon>Marchantiidae</taxon>
        <taxon>Marchantiales</taxon>
        <taxon>Marchantiaceae</taxon>
        <taxon>Marchantia</taxon>
    </lineage>
</organism>
<dbReference type="InterPro" id="IPR018958">
    <property type="entry name" value="Knr4/Smi1-like_dom"/>
</dbReference>
<evidence type="ECO:0008006" key="9">
    <source>
        <dbReference type="Google" id="ProtNLM"/>
    </source>
</evidence>
<dbReference type="PANTHER" id="PTHR47463:SF2">
    <property type="entry name" value="F-BOX PROTEIN SKIP16"/>
    <property type="match status" value="1"/>
</dbReference>
<dbReference type="SUPFAM" id="SSF160631">
    <property type="entry name" value="SMI1/KNR4-like"/>
    <property type="match status" value="1"/>
</dbReference>
<evidence type="ECO:0000259" key="5">
    <source>
        <dbReference type="PROSITE" id="PS50181"/>
    </source>
</evidence>
<sequence length="1031" mass="115117">MDLLPGTILQNVLAKADAKDCARAACIDRRWRQSADDDSVWKDYCCRDFALSSRTDPHGNPCPSYKETYTSWQKSFGRFPPALVVRAKQCWDTIKDWLNTNFTDVLASLNRGVSWDEIEAAEQELGFALPDCVRVLYQICNGQNLEEDKKLRAKNDYLGLFGGYRVYDHYVNVRLLPLRKIVAWTPTVRRRLKSHEFNRIVIATSFNFRKWFFLDCDDGLVYVGTRNQWSRWKVEVEAEMLPCVPVQERGAQMKDGMLRWLENYGRCLQSGMYGIRDLGSPTISLFPLKEPLCKEAITHGLQVKCSAVFVPEMSGIEVEGYEGDDNYMFAYSVRMRLLQENNTYCNKVMESAQLAGRHWVIRVNDEIIDEVRGEAVIGEYPWLQAGGEEYVYESRSAQHGKTGSMEGDFTFVPGRLSNPEGGHFAAYIPRFSLQVQEIKESGNPSSRKPAGECGPRSGGAGLSSVGLWISCICLLGNVFFLLEGVGPLQQAVAGGNSMDDVVAAAAPWTTRSVTHGGYCAYLKSGCATPKEFSRFAITDSYQLVLNLRQVSEMLSKASAISPGQSHHVKFGGVSGVVGCRPSWGGLVRSSAGTASGLVHPSAVEGFSVVGRQFCSVSSNEEGESEEDRDRRERRLWYKGLRKSIYESLQKERITVELFPELSFALDGNYYPKLVPLIAQKINTILQKDEDDEEIAELLQLLGITLKPHLVGEVLKAQEDWERALRFFEWAKLQPGFEHTAHTYNVLLCNIASAKNEKAENMVLPLRHLQEMISKGMTPTILALNILIDRLCKAKKVGAALKVMRDLEGNGVAFDLVTYNSVINGLGKAGKFTEIFELLEEMEQKGVKPDLVTYNSIIHSLGNSNRWPEACKIFDELTHKGLTPDVVTYNSLIFGLYKGGQADEAFKVFGLMALRGCPPDVVTYNSLIDGLAKASRLDDALKIFDFMKQKNCNPDVITYNTLICELISRNKFAEISGLLAEMKDRGCTPDKVTRNLLVEIGLGHKLDHLWGVEAATEAPADNEDGPRNTSFG</sequence>
<dbReference type="PROSITE" id="PS51375">
    <property type="entry name" value="PPR"/>
    <property type="match status" value="5"/>
</dbReference>
<keyword evidence="2" id="KW-0677">Repeat</keyword>
<dbReference type="PROSITE" id="PS51087">
    <property type="entry name" value="APAG"/>
    <property type="match status" value="1"/>
</dbReference>
<dbReference type="InterPro" id="IPR007474">
    <property type="entry name" value="ApaG_domain"/>
</dbReference>
<dbReference type="Pfam" id="PF09346">
    <property type="entry name" value="SMI1_KNR4"/>
    <property type="match status" value="1"/>
</dbReference>
<evidence type="ECO:0000259" key="6">
    <source>
        <dbReference type="PROSITE" id="PS51087"/>
    </source>
</evidence>
<dbReference type="Pfam" id="PF01535">
    <property type="entry name" value="PPR"/>
    <property type="match status" value="1"/>
</dbReference>
<comment type="caution">
    <text evidence="7">The sequence shown here is derived from an EMBL/GenBank/DDBJ whole genome shotgun (WGS) entry which is preliminary data.</text>
</comment>
<feature type="repeat" description="PPR" evidence="4">
    <location>
        <begin position="919"/>
        <end position="953"/>
    </location>
</feature>
<dbReference type="Gene3D" id="2.60.40.1470">
    <property type="entry name" value="ApaG domain"/>
    <property type="match status" value="1"/>
</dbReference>
<feature type="domain" description="ApaG" evidence="6">
    <location>
        <begin position="295"/>
        <end position="440"/>
    </location>
</feature>
<dbReference type="InterPro" id="IPR037883">
    <property type="entry name" value="Knr4/Smi1-like_sf"/>
</dbReference>
<reference evidence="7" key="1">
    <citation type="submission" date="2016-03" db="EMBL/GenBank/DDBJ databases">
        <title>Mechanisms controlling the formation of the plant cell surface in tip-growing cells are functionally conserved among land plants.</title>
        <authorList>
            <person name="Honkanen S."/>
            <person name="Jones V.A."/>
            <person name="Morieri G."/>
            <person name="Champion C."/>
            <person name="Hetherington A.J."/>
            <person name="Kelly S."/>
            <person name="Saint-Marcoux D."/>
            <person name="Proust H."/>
            <person name="Prescott H."/>
            <person name="Dolan L."/>
        </authorList>
    </citation>
    <scope>NUCLEOTIDE SEQUENCE [LARGE SCALE GENOMIC DNA]</scope>
    <source>
        <tissue evidence="7">Whole gametophyte</tissue>
    </source>
</reference>
<dbReference type="AlphaFoldDB" id="A0A176WLG0"/>
<dbReference type="PROSITE" id="PS50181">
    <property type="entry name" value="FBOX"/>
    <property type="match status" value="1"/>
</dbReference>
<dbReference type="Proteomes" id="UP000077202">
    <property type="component" value="Unassembled WGS sequence"/>
</dbReference>
<dbReference type="Gene3D" id="1.20.1280.50">
    <property type="match status" value="1"/>
</dbReference>
<accession>A0A176WLG0</accession>
<feature type="repeat" description="PPR" evidence="4">
    <location>
        <begin position="954"/>
        <end position="988"/>
    </location>
</feature>
<proteinExistence type="predicted"/>
<dbReference type="InterPro" id="IPR002885">
    <property type="entry name" value="PPR_rpt"/>
</dbReference>
<gene>
    <name evidence="7" type="ORF">AXG93_3822s1190</name>
</gene>
<evidence type="ECO:0000256" key="2">
    <source>
        <dbReference type="ARBA" id="ARBA00022737"/>
    </source>
</evidence>
<dbReference type="Pfam" id="PF04379">
    <property type="entry name" value="DUF525"/>
    <property type="match status" value="1"/>
</dbReference>
<dbReference type="InterPro" id="IPR036047">
    <property type="entry name" value="F-box-like_dom_sf"/>
</dbReference>
<evidence type="ECO:0000313" key="7">
    <source>
        <dbReference type="EMBL" id="OAE33463.1"/>
    </source>
</evidence>
<dbReference type="Pfam" id="PF13041">
    <property type="entry name" value="PPR_2"/>
    <property type="match status" value="2"/>
</dbReference>
<dbReference type="EMBL" id="LVLJ01000653">
    <property type="protein sequence ID" value="OAE33463.1"/>
    <property type="molecule type" value="Genomic_DNA"/>
</dbReference>